<evidence type="ECO:0000256" key="1">
    <source>
        <dbReference type="ARBA" id="ARBA00001974"/>
    </source>
</evidence>
<dbReference type="InterPro" id="IPR023753">
    <property type="entry name" value="FAD/NAD-binding_dom"/>
</dbReference>
<dbReference type="Gene3D" id="3.50.50.100">
    <property type="match status" value="1"/>
</dbReference>
<dbReference type="InterPro" id="IPR036188">
    <property type="entry name" value="FAD/NAD-bd_sf"/>
</dbReference>
<comment type="cofactor">
    <cofactor evidence="1">
        <name>FAD</name>
        <dbReference type="ChEBI" id="CHEBI:57692"/>
    </cofactor>
</comment>
<accession>A0ABS4HGQ5</accession>
<name>A0ABS4HGQ5_9BACI</name>
<reference evidence="7 8" key="1">
    <citation type="submission" date="2021-03" db="EMBL/GenBank/DDBJ databases">
        <title>Genomic Encyclopedia of Type Strains, Phase IV (KMG-IV): sequencing the most valuable type-strain genomes for metagenomic binning, comparative biology and taxonomic classification.</title>
        <authorList>
            <person name="Goeker M."/>
        </authorList>
    </citation>
    <scope>NUCLEOTIDE SEQUENCE [LARGE SCALE GENOMIC DNA]</scope>
    <source>
        <strain evidence="7 8">DSM 21085</strain>
    </source>
</reference>
<feature type="domain" description="FAD/NAD(P)-binding" evidence="6">
    <location>
        <begin position="11"/>
        <end position="329"/>
    </location>
</feature>
<proteinExistence type="inferred from homology"/>
<dbReference type="Proteomes" id="UP001519328">
    <property type="component" value="Unassembled WGS sequence"/>
</dbReference>
<dbReference type="SUPFAM" id="SSF51905">
    <property type="entry name" value="FAD/NAD(P)-binding domain"/>
    <property type="match status" value="2"/>
</dbReference>
<evidence type="ECO:0000256" key="3">
    <source>
        <dbReference type="ARBA" id="ARBA00022630"/>
    </source>
</evidence>
<keyword evidence="4" id="KW-0274">FAD</keyword>
<evidence type="ECO:0000313" key="8">
    <source>
        <dbReference type="Proteomes" id="UP001519328"/>
    </source>
</evidence>
<keyword evidence="5" id="KW-0560">Oxidoreductase</keyword>
<evidence type="ECO:0000256" key="2">
    <source>
        <dbReference type="ARBA" id="ARBA00005272"/>
    </source>
</evidence>
<dbReference type="InterPro" id="IPR051169">
    <property type="entry name" value="NADH-Q_oxidoreductase"/>
</dbReference>
<evidence type="ECO:0000256" key="4">
    <source>
        <dbReference type="ARBA" id="ARBA00022827"/>
    </source>
</evidence>
<gene>
    <name evidence="7" type="ORF">J2Z82_003058</name>
</gene>
<dbReference type="PANTHER" id="PTHR42913:SF3">
    <property type="entry name" value="64 KDA MITOCHONDRIAL NADH DEHYDROGENASE (EUROFUNG)"/>
    <property type="match status" value="1"/>
</dbReference>
<dbReference type="EMBL" id="JAGGKK010000018">
    <property type="protein sequence ID" value="MBP1950101.1"/>
    <property type="molecule type" value="Genomic_DNA"/>
</dbReference>
<protein>
    <submittedName>
        <fullName evidence="7">NADH dehydrogenase</fullName>
    </submittedName>
</protein>
<evidence type="ECO:0000256" key="5">
    <source>
        <dbReference type="ARBA" id="ARBA00023002"/>
    </source>
</evidence>
<organism evidence="7 8">
    <name type="scientific">Virgibacillus litoralis</name>
    <dbReference type="NCBI Taxonomy" id="578221"/>
    <lineage>
        <taxon>Bacteria</taxon>
        <taxon>Bacillati</taxon>
        <taxon>Bacillota</taxon>
        <taxon>Bacilli</taxon>
        <taxon>Bacillales</taxon>
        <taxon>Bacillaceae</taxon>
        <taxon>Virgibacillus</taxon>
    </lineage>
</organism>
<keyword evidence="8" id="KW-1185">Reference proteome</keyword>
<comment type="caution">
    <text evidence="7">The sequence shown here is derived from an EMBL/GenBank/DDBJ whole genome shotgun (WGS) entry which is preliminary data.</text>
</comment>
<evidence type="ECO:0000313" key="7">
    <source>
        <dbReference type="EMBL" id="MBP1950101.1"/>
    </source>
</evidence>
<dbReference type="PRINTS" id="PR00411">
    <property type="entry name" value="PNDRDTASEI"/>
</dbReference>
<dbReference type="PRINTS" id="PR00368">
    <property type="entry name" value="FADPNR"/>
</dbReference>
<sequence>MEVIREMNRPNIVILGAGYGGMMTTVKLQKSLNINEATITLVNKNDYHYQSTWLHENAAGTLHHDRTRIPVKDVVNMNKVNFIEDTVVSIKPDEKKVKLENNVLDYDILVLGLGFEAATFGIPGLEEHAFTIGNINSARLIKEHIEYNFAMYHNEKEKNQGRLNIVVGGGGFTGIEFVGELANRIPELCNEYDIDKALVRVINLEGSPSVLPGFDPQLVEYAMNSLESRGIEFITGAMLKECKPDSIVYQKDDKLEEIPTQTTVWAAGVRANSIVEASGFQTNRGKVEVRQDMRAPGYDDVFVIGDCALIMNEETGRPYPPTAQIAIQESGVVAHNVKALVQGNDELETFEPKILGTVASLGHTDAIGVVLNQRKIFGWSATVMKKVIDNRYLLKLGGPGLLLRKGKFNIFY</sequence>
<dbReference type="PANTHER" id="PTHR42913">
    <property type="entry name" value="APOPTOSIS-INDUCING FACTOR 1"/>
    <property type="match status" value="1"/>
</dbReference>
<evidence type="ECO:0000259" key="6">
    <source>
        <dbReference type="Pfam" id="PF07992"/>
    </source>
</evidence>
<dbReference type="Pfam" id="PF07992">
    <property type="entry name" value="Pyr_redox_2"/>
    <property type="match status" value="1"/>
</dbReference>
<comment type="similarity">
    <text evidence="2">Belongs to the NADH dehydrogenase family.</text>
</comment>
<keyword evidence="3" id="KW-0285">Flavoprotein</keyword>